<evidence type="ECO:0000313" key="3">
    <source>
        <dbReference type="Proteomes" id="UP000604381"/>
    </source>
</evidence>
<evidence type="ECO:0000313" key="2">
    <source>
        <dbReference type="EMBL" id="MBF2735753.1"/>
    </source>
</evidence>
<accession>A0A930UHG4</accession>
<dbReference type="Proteomes" id="UP000604381">
    <property type="component" value="Unassembled WGS sequence"/>
</dbReference>
<reference evidence="2" key="1">
    <citation type="submission" date="2020-10" db="EMBL/GenBank/DDBJ databases">
        <title>An improved Amphimedon queenslandica hologenome assembly reveals how three proteobacterial symbionts can extend the metabolic phenotypic of their marine sponge host.</title>
        <authorList>
            <person name="Degnan B."/>
            <person name="Degnan S."/>
            <person name="Xiang X."/>
        </authorList>
    </citation>
    <scope>NUCLEOTIDE SEQUENCE</scope>
    <source>
        <strain evidence="2">AqS2</strain>
    </source>
</reference>
<evidence type="ECO:0000256" key="1">
    <source>
        <dbReference type="SAM" id="Coils"/>
    </source>
</evidence>
<feature type="coiled-coil region" evidence="1">
    <location>
        <begin position="119"/>
        <end position="146"/>
    </location>
</feature>
<sequence length="149" mass="15499">MISAAETCLGRLLGDAGRAELRPQAGKVFHMRAGRARFAFRIAADGSLRAVSAAVAPDASVDFVPGQPPQAAGDGALLQALGAAKEGIGPAGGFAAWRADAAERLGANLANWLTAEWGVLAGQDEARELAREARELERRVDEMLARHGA</sequence>
<gene>
    <name evidence="2" type="ORF">ISN26_06760</name>
</gene>
<keyword evidence="3" id="KW-1185">Reference proteome</keyword>
<proteinExistence type="predicted"/>
<protein>
    <submittedName>
        <fullName evidence="2">Uncharacterized protein</fullName>
    </submittedName>
</protein>
<keyword evidence="1" id="KW-0175">Coiled coil</keyword>
<dbReference type="EMBL" id="JADHEI010000050">
    <property type="protein sequence ID" value="MBF2735753.1"/>
    <property type="molecule type" value="Genomic_DNA"/>
</dbReference>
<dbReference type="AlphaFoldDB" id="A0A930UHG4"/>
<organism evidence="2 3">
    <name type="scientific">Candidatus Amphirhobacter heronislandensis</name>
    <dbReference type="NCBI Taxonomy" id="1732024"/>
    <lineage>
        <taxon>Bacteria</taxon>
        <taxon>Pseudomonadati</taxon>
        <taxon>Pseudomonadota</taxon>
        <taxon>Gammaproteobacteria</taxon>
        <taxon>Candidatus Tethybacterales</taxon>
        <taxon>Candidatus Tethybacteraceae</taxon>
        <taxon>Candidatus Amphirhobacter</taxon>
    </lineage>
</organism>
<comment type="caution">
    <text evidence="2">The sequence shown here is derived from an EMBL/GenBank/DDBJ whole genome shotgun (WGS) entry which is preliminary data.</text>
</comment>
<name>A0A930UHG4_9GAMM</name>